<sequence length="140" mass="16503">MYTTNFHNLIINLCTQTGHDSKLFRSSCAHSIKFFKPYYEIRDYNDKFRDRILGMLFLCDKPYRILDRWPVMHHHTIRRNVVCDVILHEHLLVLAKAQTEINILISIDDFFNIALQSSTKLFLTTVQVVSQSLVLLTDFV</sequence>
<gene>
    <name evidence="1" type="ORF">PUN28_016011</name>
</gene>
<keyword evidence="2" id="KW-1185">Reference proteome</keyword>
<dbReference type="AlphaFoldDB" id="A0AAW2EVF3"/>
<accession>A0AAW2EVF3</accession>
<dbReference type="EMBL" id="JADYXP020000018">
    <property type="protein sequence ID" value="KAL0105990.1"/>
    <property type="molecule type" value="Genomic_DNA"/>
</dbReference>
<comment type="caution">
    <text evidence="1">The sequence shown here is derived from an EMBL/GenBank/DDBJ whole genome shotgun (WGS) entry which is preliminary data.</text>
</comment>
<reference evidence="1 2" key="1">
    <citation type="submission" date="2023-03" db="EMBL/GenBank/DDBJ databases">
        <title>High recombination rates correlate with genetic variation in Cardiocondyla obscurior ants.</title>
        <authorList>
            <person name="Errbii M."/>
        </authorList>
    </citation>
    <scope>NUCLEOTIDE SEQUENCE [LARGE SCALE GENOMIC DNA]</scope>
    <source>
        <strain evidence="1">Alpha-2009</strain>
        <tissue evidence="1">Whole body</tissue>
    </source>
</reference>
<organism evidence="1 2">
    <name type="scientific">Cardiocondyla obscurior</name>
    <dbReference type="NCBI Taxonomy" id="286306"/>
    <lineage>
        <taxon>Eukaryota</taxon>
        <taxon>Metazoa</taxon>
        <taxon>Ecdysozoa</taxon>
        <taxon>Arthropoda</taxon>
        <taxon>Hexapoda</taxon>
        <taxon>Insecta</taxon>
        <taxon>Pterygota</taxon>
        <taxon>Neoptera</taxon>
        <taxon>Endopterygota</taxon>
        <taxon>Hymenoptera</taxon>
        <taxon>Apocrita</taxon>
        <taxon>Aculeata</taxon>
        <taxon>Formicoidea</taxon>
        <taxon>Formicidae</taxon>
        <taxon>Myrmicinae</taxon>
        <taxon>Cardiocondyla</taxon>
    </lineage>
</organism>
<name>A0AAW2EVF3_9HYME</name>
<proteinExistence type="predicted"/>
<evidence type="ECO:0000313" key="2">
    <source>
        <dbReference type="Proteomes" id="UP001430953"/>
    </source>
</evidence>
<evidence type="ECO:0000313" key="1">
    <source>
        <dbReference type="EMBL" id="KAL0105990.1"/>
    </source>
</evidence>
<dbReference type="Proteomes" id="UP001430953">
    <property type="component" value="Unassembled WGS sequence"/>
</dbReference>
<protein>
    <submittedName>
        <fullName evidence="1">Uncharacterized protein</fullName>
    </submittedName>
</protein>